<comment type="caution">
    <text evidence="2">The sequence shown here is derived from an EMBL/GenBank/DDBJ whole genome shotgun (WGS) entry which is preliminary data.</text>
</comment>
<keyword evidence="1" id="KW-0812">Transmembrane</keyword>
<evidence type="ECO:0000256" key="1">
    <source>
        <dbReference type="SAM" id="Phobius"/>
    </source>
</evidence>
<evidence type="ECO:0000313" key="3">
    <source>
        <dbReference type="Proteomes" id="UP000249248"/>
    </source>
</evidence>
<proteinExistence type="predicted"/>
<accession>A0A2W1N9U6</accession>
<dbReference type="EMBL" id="QKSB01000016">
    <property type="protein sequence ID" value="PZE15803.1"/>
    <property type="molecule type" value="Genomic_DNA"/>
</dbReference>
<dbReference type="RefSeq" id="WP_111064542.1">
    <property type="nucleotide sequence ID" value="NZ_JBHUCU010000030.1"/>
</dbReference>
<reference evidence="2 3" key="1">
    <citation type="submission" date="2018-06" db="EMBL/GenBank/DDBJ databases">
        <title>The draft genome sequence of Crocinitomix sp. SM1701.</title>
        <authorList>
            <person name="Zhang X."/>
        </authorList>
    </citation>
    <scope>NUCLEOTIDE SEQUENCE [LARGE SCALE GENOMIC DNA]</scope>
    <source>
        <strain evidence="2 3">SM1701</strain>
    </source>
</reference>
<dbReference type="AlphaFoldDB" id="A0A2W1N9U6"/>
<evidence type="ECO:0000313" key="2">
    <source>
        <dbReference type="EMBL" id="PZE15803.1"/>
    </source>
</evidence>
<organism evidence="2 3">
    <name type="scientific">Putridiphycobacter roseus</name>
    <dbReference type="NCBI Taxonomy" id="2219161"/>
    <lineage>
        <taxon>Bacteria</taxon>
        <taxon>Pseudomonadati</taxon>
        <taxon>Bacteroidota</taxon>
        <taxon>Flavobacteriia</taxon>
        <taxon>Flavobacteriales</taxon>
        <taxon>Crocinitomicaceae</taxon>
        <taxon>Putridiphycobacter</taxon>
    </lineage>
</organism>
<keyword evidence="1" id="KW-1133">Transmembrane helix</keyword>
<dbReference type="Proteomes" id="UP000249248">
    <property type="component" value="Unassembled WGS sequence"/>
</dbReference>
<name>A0A2W1N9U6_9FLAO</name>
<feature type="transmembrane region" description="Helical" evidence="1">
    <location>
        <begin position="28"/>
        <end position="45"/>
    </location>
</feature>
<protein>
    <submittedName>
        <fullName evidence="2">Uncharacterized protein</fullName>
    </submittedName>
</protein>
<keyword evidence="3" id="KW-1185">Reference proteome</keyword>
<sequence>MSSSDIFYGIKDGMYWVFQNTLEPLADYPWIVTLIFGFVAFAYWMKRQVDYNKIAENDPNQIK</sequence>
<dbReference type="OrthoDB" id="1467828at2"/>
<keyword evidence="1" id="KW-0472">Membrane</keyword>
<gene>
    <name evidence="2" type="ORF">DNU06_16150</name>
</gene>